<reference evidence="3" key="1">
    <citation type="submission" date="2016-05" db="EMBL/GenBank/DDBJ databases">
        <title>Comparative genomics of biotechnologically important yeasts.</title>
        <authorList>
            <consortium name="DOE Joint Genome Institute"/>
            <person name="Riley R."/>
            <person name="Haridas S."/>
            <person name="Wolfe K.H."/>
            <person name="Lopes M.R."/>
            <person name="Hittinger C.T."/>
            <person name="Goker M."/>
            <person name="Salamov A."/>
            <person name="Wisecaver J."/>
            <person name="Long T.M."/>
            <person name="Aerts A.L."/>
            <person name="Barry K."/>
            <person name="Choi C."/>
            <person name="Clum A."/>
            <person name="Coughlan A.Y."/>
            <person name="Deshpande S."/>
            <person name="Douglass A.P."/>
            <person name="Hanson S.J."/>
            <person name="Klenk H.-P."/>
            <person name="Labutti K."/>
            <person name="Lapidus A."/>
            <person name="Lindquist E."/>
            <person name="Lipzen A."/>
            <person name="Meier-Kolthoff J.P."/>
            <person name="Ohm R.A."/>
            <person name="Otillar R.P."/>
            <person name="Pangilinan J."/>
            <person name="Peng Y."/>
            <person name="Rokas A."/>
            <person name="Rosa C.A."/>
            <person name="Scheuner C."/>
            <person name="Sibirny A.A."/>
            <person name="Slot J.C."/>
            <person name="Stielow J.B."/>
            <person name="Sun H."/>
            <person name="Kurtzman C.P."/>
            <person name="Blackwell M."/>
            <person name="Grigoriev I.V."/>
            <person name="Jeffries T.W."/>
        </authorList>
    </citation>
    <scope>NUCLEOTIDE SEQUENCE [LARGE SCALE GENOMIC DNA]</scope>
    <source>
        <strain evidence="3">NRRL Y-12698</strain>
    </source>
</reference>
<sequence>MTSDKKGGIQEKQTEMKWFKMSSKETENQSMFDNMRIINILNTLINRTISVIKTLTVHGKSKHNHRIFTEKVSCRRH</sequence>
<evidence type="ECO:0000313" key="3">
    <source>
        <dbReference type="Proteomes" id="UP000094336"/>
    </source>
</evidence>
<dbReference type="EMBL" id="KV454434">
    <property type="protein sequence ID" value="ODQ78642.1"/>
    <property type="molecule type" value="Genomic_DNA"/>
</dbReference>
<feature type="region of interest" description="Disordered" evidence="1">
    <location>
        <begin position="1"/>
        <end position="23"/>
    </location>
</feature>
<name>A0A1E3QNH0_9ASCO</name>
<keyword evidence="3" id="KW-1185">Reference proteome</keyword>
<proteinExistence type="predicted"/>
<dbReference type="AlphaFoldDB" id="A0A1E3QNH0"/>
<evidence type="ECO:0000313" key="2">
    <source>
        <dbReference type="EMBL" id="ODQ78642.1"/>
    </source>
</evidence>
<dbReference type="GeneID" id="30145087"/>
<dbReference type="RefSeq" id="XP_018983970.1">
    <property type="nucleotide sequence ID" value="XM_019127234.1"/>
</dbReference>
<gene>
    <name evidence="2" type="ORF">BABINDRAFT_151559</name>
</gene>
<protein>
    <submittedName>
        <fullName evidence="2">Uncharacterized protein</fullName>
    </submittedName>
</protein>
<accession>A0A1E3QNH0</accession>
<evidence type="ECO:0000256" key="1">
    <source>
        <dbReference type="SAM" id="MobiDB-lite"/>
    </source>
</evidence>
<dbReference type="Proteomes" id="UP000094336">
    <property type="component" value="Unassembled WGS sequence"/>
</dbReference>
<organism evidence="2 3">
    <name type="scientific">Babjeviella inositovora NRRL Y-12698</name>
    <dbReference type="NCBI Taxonomy" id="984486"/>
    <lineage>
        <taxon>Eukaryota</taxon>
        <taxon>Fungi</taxon>
        <taxon>Dikarya</taxon>
        <taxon>Ascomycota</taxon>
        <taxon>Saccharomycotina</taxon>
        <taxon>Pichiomycetes</taxon>
        <taxon>Serinales incertae sedis</taxon>
        <taxon>Babjeviella</taxon>
    </lineage>
</organism>